<keyword evidence="1" id="KW-0472">Membrane</keyword>
<feature type="transmembrane region" description="Helical" evidence="1">
    <location>
        <begin position="517"/>
        <end position="542"/>
    </location>
</feature>
<protein>
    <recommendedName>
        <fullName evidence="2">DUF6536 domain-containing protein</fullName>
    </recommendedName>
</protein>
<evidence type="ECO:0000313" key="3">
    <source>
        <dbReference type="EMBL" id="KAJ3563776.1"/>
    </source>
</evidence>
<name>A0A9W8N8V3_9PEZI</name>
<reference evidence="3" key="1">
    <citation type="submission" date="2022-07" db="EMBL/GenBank/DDBJ databases">
        <title>Genome Sequence of Xylaria arbuscula.</title>
        <authorList>
            <person name="Buettner E."/>
        </authorList>
    </citation>
    <scope>NUCLEOTIDE SEQUENCE</scope>
    <source>
        <strain evidence="3">VT107</strain>
    </source>
</reference>
<evidence type="ECO:0000256" key="1">
    <source>
        <dbReference type="SAM" id="Phobius"/>
    </source>
</evidence>
<evidence type="ECO:0000259" key="2">
    <source>
        <dbReference type="Pfam" id="PF20163"/>
    </source>
</evidence>
<dbReference type="Proteomes" id="UP001148614">
    <property type="component" value="Unassembled WGS sequence"/>
</dbReference>
<dbReference type="VEuPathDB" id="FungiDB:F4678DRAFT_451957"/>
<dbReference type="InterPro" id="IPR046623">
    <property type="entry name" value="DUF6536"/>
</dbReference>
<organism evidence="3 4">
    <name type="scientific">Xylaria arbuscula</name>
    <dbReference type="NCBI Taxonomy" id="114810"/>
    <lineage>
        <taxon>Eukaryota</taxon>
        <taxon>Fungi</taxon>
        <taxon>Dikarya</taxon>
        <taxon>Ascomycota</taxon>
        <taxon>Pezizomycotina</taxon>
        <taxon>Sordariomycetes</taxon>
        <taxon>Xylariomycetidae</taxon>
        <taxon>Xylariales</taxon>
        <taxon>Xylariaceae</taxon>
        <taxon>Xylaria</taxon>
    </lineage>
</organism>
<keyword evidence="1" id="KW-1133">Transmembrane helix</keyword>
<sequence length="687" mass="75006">MQIVNSPSREEIDKSHAAGSWLDVGVSSIHNTFRLSRFKSLCWTALVLSSIPIHILFNSAIFRTDYRGAEFHLTIASENFIEGGTYFPPGASLLFPGFDAVNPWSISSPTFGSAYDGNGVAEDWSQEYGFLVAESAYADEDSLVLKNISATAKNAQQWTRLDPDTCKQAYTSCQGLSEYDNVVLVVNKPGGWIRDDMWKLQANESRFWDRYIPADQPNHLFFDAQCSVRLSDGGNIRPNGCNNKCTGALGTPFYTGDHYVANEDWANYSFYGLSPNLEDRLDESYEWRALIHHAASDLRSSALDISIDYCLAKPLEATCQVGVAPILLLVVTIFVVIKTCTAILVTTSIGSARETPLVTPGDAIASFVTSPDTATVGYCTMSHGQIQQAFKSKSSPTPSKPQPWQGARKRWASAISKTQWAISYLFITIGLSVCIGLFAMVEQTLKEGESSIAIAGFFPGNNSPIIQLDLTLVSAVLLANSPQLLLTLCYFTIGYYDDGRYGTTSNDPSLPADAATLVGYSPGALLTLMIVSIILALIPPIWSLLVRLPPNIVIPGCNSLALSAACHVSDTSCVAMKLTDEYDGLASPEPSAFSLQRLGKHSLGRSNAKYELLAEDTQDSSLDDVDFEKNGDTHLEKIAQSKLRWGVVRMPQEWFSKYGYDAASVGHLGFDTREDGVAPPLWGHLYA</sequence>
<feature type="domain" description="DUF6536" evidence="2">
    <location>
        <begin position="1"/>
        <end position="81"/>
    </location>
</feature>
<dbReference type="PANTHER" id="PTHR35395">
    <property type="entry name" value="DUF6536 DOMAIN-CONTAINING PROTEIN"/>
    <property type="match status" value="1"/>
</dbReference>
<keyword evidence="1" id="KW-0812">Transmembrane</keyword>
<dbReference type="EMBL" id="JANPWZ010001707">
    <property type="protein sequence ID" value="KAJ3563776.1"/>
    <property type="molecule type" value="Genomic_DNA"/>
</dbReference>
<feature type="transmembrane region" description="Helical" evidence="1">
    <location>
        <begin position="323"/>
        <end position="345"/>
    </location>
</feature>
<dbReference type="VEuPathDB" id="FungiDB:F4678DRAFT_476639"/>
<keyword evidence="4" id="KW-1185">Reference proteome</keyword>
<accession>A0A9W8N8V3</accession>
<proteinExistence type="predicted"/>
<evidence type="ECO:0000313" key="4">
    <source>
        <dbReference type="Proteomes" id="UP001148614"/>
    </source>
</evidence>
<comment type="caution">
    <text evidence="3">The sequence shown here is derived from an EMBL/GenBank/DDBJ whole genome shotgun (WGS) entry which is preliminary data.</text>
</comment>
<dbReference type="AlphaFoldDB" id="A0A9W8N8V3"/>
<feature type="transmembrane region" description="Helical" evidence="1">
    <location>
        <begin position="420"/>
        <end position="441"/>
    </location>
</feature>
<dbReference type="Pfam" id="PF20163">
    <property type="entry name" value="DUF6536"/>
    <property type="match status" value="1"/>
</dbReference>
<gene>
    <name evidence="3" type="ORF">NPX13_g8079</name>
</gene>
<dbReference type="PANTHER" id="PTHR35395:SF1">
    <property type="entry name" value="DUF6536 DOMAIN-CONTAINING PROTEIN"/>
    <property type="match status" value="1"/>
</dbReference>
<feature type="transmembrane region" description="Helical" evidence="1">
    <location>
        <begin position="472"/>
        <end position="496"/>
    </location>
</feature>